<proteinExistence type="predicted"/>
<dbReference type="InterPro" id="IPR003675">
    <property type="entry name" value="Rce1/LyrA-like_dom"/>
</dbReference>
<evidence type="ECO:0000259" key="2">
    <source>
        <dbReference type="Pfam" id="PF02517"/>
    </source>
</evidence>
<feature type="transmembrane region" description="Helical" evidence="1">
    <location>
        <begin position="167"/>
        <end position="187"/>
    </location>
</feature>
<dbReference type="EMBL" id="MRCC01000005">
    <property type="protein sequence ID" value="OKH27853.1"/>
    <property type="molecule type" value="Genomic_DNA"/>
</dbReference>
<dbReference type="STRING" id="247279.NIES1031_06660"/>
<dbReference type="GO" id="GO:0080120">
    <property type="term" value="P:CAAX-box protein maturation"/>
    <property type="evidence" value="ECO:0007669"/>
    <property type="project" value="UniProtKB-ARBA"/>
</dbReference>
<evidence type="ECO:0000313" key="3">
    <source>
        <dbReference type="EMBL" id="OKH27853.1"/>
    </source>
</evidence>
<dbReference type="PANTHER" id="PTHR39430">
    <property type="entry name" value="MEMBRANE-ASSOCIATED PROTEASE-RELATED"/>
    <property type="match status" value="1"/>
</dbReference>
<feature type="transmembrane region" description="Helical" evidence="1">
    <location>
        <begin position="128"/>
        <end position="147"/>
    </location>
</feature>
<evidence type="ECO:0000256" key="1">
    <source>
        <dbReference type="SAM" id="Phobius"/>
    </source>
</evidence>
<keyword evidence="1" id="KW-1133">Transmembrane helix</keyword>
<keyword evidence="1" id="KW-0472">Membrane</keyword>
<evidence type="ECO:0000313" key="4">
    <source>
        <dbReference type="Proteomes" id="UP000185984"/>
    </source>
</evidence>
<feature type="transmembrane region" description="Helical" evidence="1">
    <location>
        <begin position="89"/>
        <end position="116"/>
    </location>
</feature>
<feature type="transmembrane region" description="Helical" evidence="1">
    <location>
        <begin position="199"/>
        <end position="223"/>
    </location>
</feature>
<gene>
    <name evidence="3" type="ORF">NIES1031_06660</name>
</gene>
<dbReference type="GO" id="GO:0004175">
    <property type="term" value="F:endopeptidase activity"/>
    <property type="evidence" value="ECO:0007669"/>
    <property type="project" value="UniProtKB-ARBA"/>
</dbReference>
<comment type="caution">
    <text evidence="3">The sequence shown here is derived from an EMBL/GenBank/DDBJ whole genome shotgun (WGS) entry which is preliminary data.</text>
</comment>
<sequence length="280" mass="30864">MNEHLQYTAHSLLINLAATPVSLLQVIGFLTAWAGCWLPIAIPLFVARGESKTLAAQKLPLLASLYLLAPIVLWKVSQITNRIFLDYGLVWNFAILRSLGVGLAIAILSLAILFAIQTILGWVNWQKISLQQIMSVVLPTFVLALWVSATEELIFRGFMLTQMQQDYPLWIAAVISSGIFAVLHLVWEQRETVPQLPGLWLMGMVLVLARVIDSGSLGLAWGLHSGWVWAIASIDTTQILTYTQKVPDWVTGKYAKPLAGILGILLLLATAGILLVMGNW</sequence>
<dbReference type="Proteomes" id="UP000185984">
    <property type="component" value="Unassembled WGS sequence"/>
</dbReference>
<organism evidence="3 4">
    <name type="scientific">Chroogloeocystis siderophila 5.2 s.c.1</name>
    <dbReference type="NCBI Taxonomy" id="247279"/>
    <lineage>
        <taxon>Bacteria</taxon>
        <taxon>Bacillati</taxon>
        <taxon>Cyanobacteriota</taxon>
        <taxon>Cyanophyceae</taxon>
        <taxon>Oscillatoriophycideae</taxon>
        <taxon>Chroococcales</taxon>
        <taxon>Chroococcaceae</taxon>
        <taxon>Chroogloeocystis</taxon>
    </lineage>
</organism>
<accession>A0A1U7HWC6</accession>
<feature type="transmembrane region" description="Helical" evidence="1">
    <location>
        <begin position="258"/>
        <end position="277"/>
    </location>
</feature>
<reference evidence="3 4" key="1">
    <citation type="submission" date="2016-11" db="EMBL/GenBank/DDBJ databases">
        <title>Draft Genome Sequences of Nine Cyanobacterial Strains from Diverse Habitats.</title>
        <authorList>
            <person name="Zhu T."/>
            <person name="Hou S."/>
            <person name="Lu X."/>
            <person name="Hess W.R."/>
        </authorList>
    </citation>
    <scope>NUCLEOTIDE SEQUENCE [LARGE SCALE GENOMIC DNA]</scope>
    <source>
        <strain evidence="3 4">5.2 s.c.1</strain>
    </source>
</reference>
<feature type="transmembrane region" description="Helical" evidence="1">
    <location>
        <begin position="23"/>
        <end position="47"/>
    </location>
</feature>
<name>A0A1U7HWC6_9CHRO</name>
<keyword evidence="1" id="KW-0812">Transmembrane</keyword>
<feature type="transmembrane region" description="Helical" evidence="1">
    <location>
        <begin position="59"/>
        <end position="77"/>
    </location>
</feature>
<keyword evidence="4" id="KW-1185">Reference proteome</keyword>
<dbReference type="Pfam" id="PF02517">
    <property type="entry name" value="Rce1-like"/>
    <property type="match status" value="1"/>
</dbReference>
<feature type="domain" description="CAAX prenyl protease 2/Lysostaphin resistance protein A-like" evidence="2">
    <location>
        <begin position="136"/>
        <end position="229"/>
    </location>
</feature>
<dbReference type="AlphaFoldDB" id="A0A1U7HWC6"/>
<dbReference type="PANTHER" id="PTHR39430:SF1">
    <property type="entry name" value="PROTEASE"/>
    <property type="match status" value="1"/>
</dbReference>
<protein>
    <submittedName>
        <fullName evidence="3">Abortive phage infection protein</fullName>
    </submittedName>
</protein>